<evidence type="ECO:0000313" key="11">
    <source>
        <dbReference type="Proteomes" id="UP000006514"/>
    </source>
</evidence>
<accession>J0WNL5</accession>
<evidence type="ECO:0000256" key="2">
    <source>
        <dbReference type="ARBA" id="ARBA00004123"/>
    </source>
</evidence>
<keyword evidence="11" id="KW-1185">Reference proteome</keyword>
<organism evidence="10 11">
    <name type="scientific">Auricularia subglabra (strain TFB-10046 / SS5)</name>
    <name type="common">White-rot fungus</name>
    <name type="synonym">Auricularia delicata (strain TFB10046)</name>
    <dbReference type="NCBI Taxonomy" id="717982"/>
    <lineage>
        <taxon>Eukaryota</taxon>
        <taxon>Fungi</taxon>
        <taxon>Dikarya</taxon>
        <taxon>Basidiomycota</taxon>
        <taxon>Agaricomycotina</taxon>
        <taxon>Agaricomycetes</taxon>
        <taxon>Auriculariales</taxon>
        <taxon>Auriculariaceae</taxon>
        <taxon>Auricularia</taxon>
    </lineage>
</organism>
<feature type="compositionally biased region" description="Low complexity" evidence="8">
    <location>
        <begin position="44"/>
        <end position="58"/>
    </location>
</feature>
<dbReference type="InParanoid" id="J0WNL5"/>
<feature type="region of interest" description="Disordered" evidence="8">
    <location>
        <begin position="194"/>
        <end position="213"/>
    </location>
</feature>
<evidence type="ECO:0000259" key="9">
    <source>
        <dbReference type="SMART" id="SM01312"/>
    </source>
</evidence>
<evidence type="ECO:0000256" key="7">
    <source>
        <dbReference type="ARBA" id="ARBA00023242"/>
    </source>
</evidence>
<evidence type="ECO:0000256" key="3">
    <source>
        <dbReference type="ARBA" id="ARBA00004496"/>
    </source>
</evidence>
<dbReference type="PANTHER" id="PTHR41391">
    <property type="entry name" value="RESTRICTION OF TELOMERE CAPPING PROTEIN 4"/>
    <property type="match status" value="1"/>
</dbReference>
<dbReference type="InterPro" id="IPR039024">
    <property type="entry name" value="RTC4"/>
</dbReference>
<dbReference type="OrthoDB" id="128308at2759"/>
<evidence type="ECO:0000256" key="5">
    <source>
        <dbReference type="ARBA" id="ARBA00015162"/>
    </source>
</evidence>
<feature type="domain" description="Restriction of telomere capping protein 4 C-terminal" evidence="9">
    <location>
        <begin position="263"/>
        <end position="388"/>
    </location>
</feature>
<dbReference type="GO" id="GO:0005634">
    <property type="term" value="C:nucleus"/>
    <property type="evidence" value="ECO:0007669"/>
    <property type="project" value="UniProtKB-SubCell"/>
</dbReference>
<dbReference type="PANTHER" id="PTHR41391:SF1">
    <property type="entry name" value="RESTRICTION OF TELOMERE CAPPING PROTEIN 4"/>
    <property type="match status" value="1"/>
</dbReference>
<reference evidence="11" key="1">
    <citation type="journal article" date="2012" name="Science">
        <title>The Paleozoic origin of enzymatic lignin decomposition reconstructed from 31 fungal genomes.</title>
        <authorList>
            <person name="Floudas D."/>
            <person name="Binder M."/>
            <person name="Riley R."/>
            <person name="Barry K."/>
            <person name="Blanchette R.A."/>
            <person name="Henrissat B."/>
            <person name="Martinez A.T."/>
            <person name="Otillar R."/>
            <person name="Spatafora J.W."/>
            <person name="Yadav J.S."/>
            <person name="Aerts A."/>
            <person name="Benoit I."/>
            <person name="Boyd A."/>
            <person name="Carlson A."/>
            <person name="Copeland A."/>
            <person name="Coutinho P.M."/>
            <person name="de Vries R.P."/>
            <person name="Ferreira P."/>
            <person name="Findley K."/>
            <person name="Foster B."/>
            <person name="Gaskell J."/>
            <person name="Glotzer D."/>
            <person name="Gorecki P."/>
            <person name="Heitman J."/>
            <person name="Hesse C."/>
            <person name="Hori C."/>
            <person name="Igarashi K."/>
            <person name="Jurgens J.A."/>
            <person name="Kallen N."/>
            <person name="Kersten P."/>
            <person name="Kohler A."/>
            <person name="Kuees U."/>
            <person name="Kumar T.K.A."/>
            <person name="Kuo A."/>
            <person name="LaButti K."/>
            <person name="Larrondo L.F."/>
            <person name="Lindquist E."/>
            <person name="Ling A."/>
            <person name="Lombard V."/>
            <person name="Lucas S."/>
            <person name="Lundell T."/>
            <person name="Martin R."/>
            <person name="McLaughlin D.J."/>
            <person name="Morgenstern I."/>
            <person name="Morin E."/>
            <person name="Murat C."/>
            <person name="Nagy L.G."/>
            <person name="Nolan M."/>
            <person name="Ohm R.A."/>
            <person name="Patyshakuliyeva A."/>
            <person name="Rokas A."/>
            <person name="Ruiz-Duenas F.J."/>
            <person name="Sabat G."/>
            <person name="Salamov A."/>
            <person name="Samejima M."/>
            <person name="Schmutz J."/>
            <person name="Slot J.C."/>
            <person name="St John F."/>
            <person name="Stenlid J."/>
            <person name="Sun H."/>
            <person name="Sun S."/>
            <person name="Syed K."/>
            <person name="Tsang A."/>
            <person name="Wiebenga A."/>
            <person name="Young D."/>
            <person name="Pisabarro A."/>
            <person name="Eastwood D.C."/>
            <person name="Martin F."/>
            <person name="Cullen D."/>
            <person name="Grigoriev I.V."/>
            <person name="Hibbett D.S."/>
        </authorList>
    </citation>
    <scope>NUCLEOTIDE SEQUENCE [LARGE SCALE GENOMIC DNA]</scope>
    <source>
        <strain evidence="11">TFB10046</strain>
    </source>
</reference>
<dbReference type="InterPro" id="IPR028094">
    <property type="entry name" value="RTC4_C"/>
</dbReference>
<dbReference type="GO" id="GO:0005737">
    <property type="term" value="C:cytoplasm"/>
    <property type="evidence" value="ECO:0007669"/>
    <property type="project" value="UniProtKB-SubCell"/>
</dbReference>
<dbReference type="Pfam" id="PF14474">
    <property type="entry name" value="RTC4"/>
    <property type="match status" value="1"/>
</dbReference>
<feature type="region of interest" description="Disordered" evidence="8">
    <location>
        <begin position="135"/>
        <end position="160"/>
    </location>
</feature>
<feature type="region of interest" description="Disordered" evidence="8">
    <location>
        <begin position="99"/>
        <end position="120"/>
    </location>
</feature>
<feature type="region of interest" description="Disordered" evidence="8">
    <location>
        <begin position="1"/>
        <end position="75"/>
    </location>
</feature>
<protein>
    <recommendedName>
        <fullName evidence="5">Restriction of telomere capping protein 4</fullName>
    </recommendedName>
</protein>
<comment type="similarity">
    <text evidence="4">Belongs to the RTC4 family.</text>
</comment>
<name>J0WNL5_AURST</name>
<dbReference type="Proteomes" id="UP000006514">
    <property type="component" value="Unassembled WGS sequence"/>
</dbReference>
<comment type="function">
    <text evidence="1">May be involved in a process influencing telomere capping.</text>
</comment>
<evidence type="ECO:0000256" key="6">
    <source>
        <dbReference type="ARBA" id="ARBA00022490"/>
    </source>
</evidence>
<keyword evidence="6" id="KW-0963">Cytoplasm</keyword>
<dbReference type="AlphaFoldDB" id="J0WNL5"/>
<dbReference type="eggNOG" id="ENOG502SEU0">
    <property type="taxonomic scope" value="Eukaryota"/>
</dbReference>
<gene>
    <name evidence="10" type="ORF">AURDEDRAFT_131424</name>
</gene>
<keyword evidence="7" id="KW-0539">Nucleus</keyword>
<dbReference type="KEGG" id="adl:AURDEDRAFT_131424"/>
<comment type="subcellular location">
    <subcellularLocation>
        <location evidence="3">Cytoplasm</location>
    </subcellularLocation>
    <subcellularLocation>
        <location evidence="2">Nucleus</location>
    </subcellularLocation>
</comment>
<dbReference type="EMBL" id="JH688042">
    <property type="protein sequence ID" value="EJD33945.1"/>
    <property type="molecule type" value="Genomic_DNA"/>
</dbReference>
<evidence type="ECO:0000313" key="10">
    <source>
        <dbReference type="EMBL" id="EJD33945.1"/>
    </source>
</evidence>
<proteinExistence type="inferred from homology"/>
<evidence type="ECO:0000256" key="8">
    <source>
        <dbReference type="SAM" id="MobiDB-lite"/>
    </source>
</evidence>
<evidence type="ECO:0000256" key="4">
    <source>
        <dbReference type="ARBA" id="ARBA00009461"/>
    </source>
</evidence>
<evidence type="ECO:0000256" key="1">
    <source>
        <dbReference type="ARBA" id="ARBA00002738"/>
    </source>
</evidence>
<dbReference type="SMART" id="SM01312">
    <property type="entry name" value="RTC4"/>
    <property type="match status" value="1"/>
</dbReference>
<sequence>MPAHRAERKGRASVPITRPEYLRLESTSSQSGAGCGPHARGKSVVIDIPDSDSDAPLATSKRLESTSSQVGARCSRHARGKRVVIDIPDSDSDVQLATSSFLPPNLEGRPEETTARARSRSLAAKDNIIVISSDSEDDPSLVQPIPDTSRKSPNFPGHSAATSEETMLEHLCPFCDAVLPVCLSPRLERLLSNALSKSQPRPTARNPKARKARHIDRAGVCERHKLETRWVPKALRKGWPLELHLDSIARRVLQLEPALNVFICDPLSSRFFVKEAYRRFSMGLRAAESARGQYASGSDASMQPGYYGEQGGLEIHRLLCSMYLGGELVRLQEARNAYKPLSTSDFLYYALVPECALMLMMADHHVDAGGARKILSESSKYGSLMFADDEILSDTE</sequence>